<sequence length="131" mass="15226">MYTMNECILNQLFGLSTPHFSYVKNIYLGLLLFLFNYNNRKLHGIYESTSSGKMNINPYGWTLDGSGRTEYPTQVQKRPCLHCKPLAETLFKPIIHDNYYNDQHHFMFELDCVQAANLISKFSSCVLTPIF</sequence>
<keyword evidence="4" id="KW-1185">Reference proteome</keyword>
<accession>A0A9J6A8H4</accession>
<name>A0A9J6A8H4_SOLCO</name>
<gene>
    <name evidence="3" type="ORF">H5410_005521</name>
</gene>
<dbReference type="PANTHER" id="PTHR46034">
    <property type="match status" value="1"/>
</dbReference>
<evidence type="ECO:0000313" key="3">
    <source>
        <dbReference type="EMBL" id="KAG5620303.1"/>
    </source>
</evidence>
<dbReference type="InterPro" id="IPR013989">
    <property type="entry name" value="Dev_and_cell_death_domain"/>
</dbReference>
<dbReference type="SMART" id="SM00767">
    <property type="entry name" value="DCD"/>
    <property type="match status" value="1"/>
</dbReference>
<evidence type="ECO:0000313" key="4">
    <source>
        <dbReference type="Proteomes" id="UP000824120"/>
    </source>
</evidence>
<keyword evidence="1" id="KW-0812">Transmembrane</keyword>
<evidence type="ECO:0000259" key="2">
    <source>
        <dbReference type="PROSITE" id="PS51222"/>
    </source>
</evidence>
<dbReference type="EMBL" id="JACXVP010000002">
    <property type="protein sequence ID" value="KAG5620303.1"/>
    <property type="molecule type" value="Genomic_DNA"/>
</dbReference>
<keyword evidence="1" id="KW-1133">Transmembrane helix</keyword>
<dbReference type="PROSITE" id="PS51222">
    <property type="entry name" value="DCD"/>
    <property type="match status" value="1"/>
</dbReference>
<protein>
    <recommendedName>
        <fullName evidence="2">DCD domain-containing protein</fullName>
    </recommendedName>
</protein>
<organism evidence="3 4">
    <name type="scientific">Solanum commersonii</name>
    <name type="common">Commerson's wild potato</name>
    <name type="synonym">Commerson's nightshade</name>
    <dbReference type="NCBI Taxonomy" id="4109"/>
    <lineage>
        <taxon>Eukaryota</taxon>
        <taxon>Viridiplantae</taxon>
        <taxon>Streptophyta</taxon>
        <taxon>Embryophyta</taxon>
        <taxon>Tracheophyta</taxon>
        <taxon>Spermatophyta</taxon>
        <taxon>Magnoliopsida</taxon>
        <taxon>eudicotyledons</taxon>
        <taxon>Gunneridae</taxon>
        <taxon>Pentapetalae</taxon>
        <taxon>asterids</taxon>
        <taxon>lamiids</taxon>
        <taxon>Solanales</taxon>
        <taxon>Solanaceae</taxon>
        <taxon>Solanoideae</taxon>
        <taxon>Solaneae</taxon>
        <taxon>Solanum</taxon>
    </lineage>
</organism>
<feature type="domain" description="DCD" evidence="2">
    <location>
        <begin position="1"/>
        <end position="124"/>
    </location>
</feature>
<feature type="transmembrane region" description="Helical" evidence="1">
    <location>
        <begin position="20"/>
        <end position="37"/>
    </location>
</feature>
<dbReference type="OrthoDB" id="1268499at2759"/>
<reference evidence="3 4" key="1">
    <citation type="submission" date="2020-09" db="EMBL/GenBank/DDBJ databases">
        <title>De no assembly of potato wild relative species, Solanum commersonii.</title>
        <authorList>
            <person name="Cho K."/>
        </authorList>
    </citation>
    <scope>NUCLEOTIDE SEQUENCE [LARGE SCALE GENOMIC DNA]</scope>
    <source>
        <strain evidence="3">LZ3.2</strain>
        <tissue evidence="3">Leaf</tissue>
    </source>
</reference>
<proteinExistence type="predicted"/>
<evidence type="ECO:0000256" key="1">
    <source>
        <dbReference type="SAM" id="Phobius"/>
    </source>
</evidence>
<dbReference type="InterPro" id="IPR044832">
    <property type="entry name" value="NRP-like"/>
</dbReference>
<keyword evidence="1" id="KW-0472">Membrane</keyword>
<dbReference type="Proteomes" id="UP000824120">
    <property type="component" value="Chromosome 2"/>
</dbReference>
<dbReference type="GO" id="GO:0034976">
    <property type="term" value="P:response to endoplasmic reticulum stress"/>
    <property type="evidence" value="ECO:0007669"/>
    <property type="project" value="InterPro"/>
</dbReference>
<dbReference type="Pfam" id="PF10539">
    <property type="entry name" value="Dev_Cell_Death"/>
    <property type="match status" value="1"/>
</dbReference>
<dbReference type="PANTHER" id="PTHR46034:SF14">
    <property type="entry name" value="B2 PROTEIN-LIKE"/>
    <property type="match status" value="1"/>
</dbReference>
<comment type="caution">
    <text evidence="3">The sequence shown here is derived from an EMBL/GenBank/DDBJ whole genome shotgun (WGS) entry which is preliminary data.</text>
</comment>
<dbReference type="AlphaFoldDB" id="A0A9J6A8H4"/>